<dbReference type="Proteomes" id="UP000238350">
    <property type="component" value="Unassembled WGS sequence"/>
</dbReference>
<keyword evidence="7" id="KW-0862">Zinc</keyword>
<evidence type="ECO:0000313" key="14">
    <source>
        <dbReference type="Proteomes" id="UP000238350"/>
    </source>
</evidence>
<dbReference type="STRING" id="45607.A0A2T0FDV8"/>
<dbReference type="SMART" id="SM00184">
    <property type="entry name" value="RING"/>
    <property type="match status" value="1"/>
</dbReference>
<evidence type="ECO:0000256" key="7">
    <source>
        <dbReference type="ARBA" id="ARBA00022833"/>
    </source>
</evidence>
<evidence type="ECO:0000256" key="1">
    <source>
        <dbReference type="ARBA" id="ARBA00004127"/>
    </source>
</evidence>
<feature type="domain" description="RING-type" evidence="12">
    <location>
        <begin position="234"/>
        <end position="274"/>
    </location>
</feature>
<comment type="pathway">
    <text evidence="2">Protein modification; protein ubiquitination.</text>
</comment>
<keyword evidence="6 10" id="KW-0863">Zinc-finger</keyword>
<dbReference type="EMBL" id="NDIQ01000001">
    <property type="protein sequence ID" value="PRT53147.1"/>
    <property type="molecule type" value="Genomic_DNA"/>
</dbReference>
<dbReference type="GO" id="GO:0043161">
    <property type="term" value="P:proteasome-mediated ubiquitin-dependent protein catabolic process"/>
    <property type="evidence" value="ECO:0007669"/>
    <property type="project" value="TreeGrafter"/>
</dbReference>
<sequence>MKEQILSSASHRAWLGISALLFLKYLHSAVFGPLSTIERNDLQAQMTATLSQVAVAMICFRQKVGIHTVVVLFASLVLKWFHKLAARRAAEESVPTRKRLGYLLVTLHLCDIVWFHAMSAKIYSIEGPTPLVLALAAEIAVLYGELLATTGRFLLPQNRLFWVFLSIYSAGLKLFVYWALSFLLLSKWYFPVHILRDAYSTIRCAVSYLAGLVSYRQASKHYGLVLAKSCKGICPICMEDMIEETPVETVCGHELHLKCLRAWLSKSATCPICRTVQRPGQVHDQKRPYSTAVAPR</sequence>
<comment type="caution">
    <text evidence="13">The sequence shown here is derived from an EMBL/GenBank/DDBJ whole genome shotgun (WGS) entry which is preliminary data.</text>
</comment>
<feature type="transmembrane region" description="Helical" evidence="11">
    <location>
        <begin position="129"/>
        <end position="148"/>
    </location>
</feature>
<dbReference type="OrthoDB" id="8062037at2759"/>
<dbReference type="InterPro" id="IPR013083">
    <property type="entry name" value="Znf_RING/FYVE/PHD"/>
</dbReference>
<evidence type="ECO:0000313" key="13">
    <source>
        <dbReference type="EMBL" id="PRT53147.1"/>
    </source>
</evidence>
<evidence type="ECO:0000256" key="6">
    <source>
        <dbReference type="ARBA" id="ARBA00022771"/>
    </source>
</evidence>
<proteinExistence type="predicted"/>
<organism evidence="13 14">
    <name type="scientific">Wickerhamiella sorbophila</name>
    <dbReference type="NCBI Taxonomy" id="45607"/>
    <lineage>
        <taxon>Eukaryota</taxon>
        <taxon>Fungi</taxon>
        <taxon>Dikarya</taxon>
        <taxon>Ascomycota</taxon>
        <taxon>Saccharomycotina</taxon>
        <taxon>Dipodascomycetes</taxon>
        <taxon>Dipodascales</taxon>
        <taxon>Trichomonascaceae</taxon>
        <taxon>Wickerhamiella</taxon>
    </lineage>
</organism>
<evidence type="ECO:0000256" key="9">
    <source>
        <dbReference type="ARBA" id="ARBA00023136"/>
    </source>
</evidence>
<name>A0A2T0FDV8_9ASCO</name>
<keyword evidence="5" id="KW-0479">Metal-binding</keyword>
<keyword evidence="3" id="KW-0808">Transferase</keyword>
<evidence type="ECO:0000256" key="4">
    <source>
        <dbReference type="ARBA" id="ARBA00022692"/>
    </source>
</evidence>
<comment type="subcellular location">
    <subcellularLocation>
        <location evidence="1">Endomembrane system</location>
        <topology evidence="1">Multi-pass membrane protein</topology>
    </subcellularLocation>
</comment>
<dbReference type="SUPFAM" id="SSF57850">
    <property type="entry name" value="RING/U-box"/>
    <property type="match status" value="1"/>
</dbReference>
<keyword evidence="14" id="KW-1185">Reference proteome</keyword>
<evidence type="ECO:0000256" key="8">
    <source>
        <dbReference type="ARBA" id="ARBA00022989"/>
    </source>
</evidence>
<dbReference type="GO" id="GO:0005789">
    <property type="term" value="C:endoplasmic reticulum membrane"/>
    <property type="evidence" value="ECO:0007669"/>
    <property type="project" value="UniProtKB-SubCell"/>
</dbReference>
<dbReference type="Pfam" id="PF13639">
    <property type="entry name" value="zf-RING_2"/>
    <property type="match status" value="1"/>
</dbReference>
<accession>A0A2T0FDV8</accession>
<dbReference type="GO" id="GO:0008270">
    <property type="term" value="F:zinc ion binding"/>
    <property type="evidence" value="ECO:0007669"/>
    <property type="project" value="UniProtKB-KW"/>
</dbReference>
<feature type="transmembrane region" description="Helical" evidence="11">
    <location>
        <begin position="64"/>
        <end position="81"/>
    </location>
</feature>
<dbReference type="Gene3D" id="3.30.40.10">
    <property type="entry name" value="Zinc/RING finger domain, C3HC4 (zinc finger)"/>
    <property type="match status" value="1"/>
</dbReference>
<dbReference type="PANTHER" id="PTHR22763">
    <property type="entry name" value="RING ZINC FINGER PROTEIN"/>
    <property type="match status" value="1"/>
</dbReference>
<evidence type="ECO:0000256" key="5">
    <source>
        <dbReference type="ARBA" id="ARBA00022723"/>
    </source>
</evidence>
<reference evidence="13 14" key="1">
    <citation type="submission" date="2017-04" db="EMBL/GenBank/DDBJ databases">
        <title>Genome sequencing of [Candida] sorbophila.</title>
        <authorList>
            <person name="Ahn J.O."/>
        </authorList>
    </citation>
    <scope>NUCLEOTIDE SEQUENCE [LARGE SCALE GENOMIC DNA]</scope>
    <source>
        <strain evidence="13 14">DS02</strain>
    </source>
</reference>
<evidence type="ECO:0000256" key="2">
    <source>
        <dbReference type="ARBA" id="ARBA00004906"/>
    </source>
</evidence>
<dbReference type="PANTHER" id="PTHR22763:SF184">
    <property type="entry name" value="E3 UBIQUITIN-PROTEIN LIGASE SYNOVIOLIN"/>
    <property type="match status" value="1"/>
</dbReference>
<protein>
    <submittedName>
        <fullName evidence="13">E3 ubiquitin-protein ligase HRD1</fullName>
    </submittedName>
</protein>
<dbReference type="AlphaFoldDB" id="A0A2T0FDV8"/>
<dbReference type="InterPro" id="IPR001841">
    <property type="entry name" value="Znf_RING"/>
</dbReference>
<keyword evidence="4 11" id="KW-0812">Transmembrane</keyword>
<dbReference type="GeneID" id="36514516"/>
<gene>
    <name evidence="13" type="ORF">B9G98_00767</name>
</gene>
<dbReference type="RefSeq" id="XP_024663093.1">
    <property type="nucleotide sequence ID" value="XM_024807325.1"/>
</dbReference>
<keyword evidence="9 11" id="KW-0472">Membrane</keyword>
<evidence type="ECO:0000256" key="11">
    <source>
        <dbReference type="SAM" id="Phobius"/>
    </source>
</evidence>
<dbReference type="GO" id="GO:0036503">
    <property type="term" value="P:ERAD pathway"/>
    <property type="evidence" value="ECO:0007669"/>
    <property type="project" value="TreeGrafter"/>
</dbReference>
<keyword evidence="8 11" id="KW-1133">Transmembrane helix</keyword>
<dbReference type="InterPro" id="IPR057992">
    <property type="entry name" value="TPR_SYVN1_N"/>
</dbReference>
<dbReference type="GO" id="GO:0061630">
    <property type="term" value="F:ubiquitin protein ligase activity"/>
    <property type="evidence" value="ECO:0007669"/>
    <property type="project" value="UniProtKB-EC"/>
</dbReference>
<feature type="transmembrane region" description="Helical" evidence="11">
    <location>
        <begin position="160"/>
        <end position="186"/>
    </location>
</feature>
<evidence type="ECO:0000256" key="10">
    <source>
        <dbReference type="PROSITE-ProRule" id="PRU00175"/>
    </source>
</evidence>
<dbReference type="InterPro" id="IPR050731">
    <property type="entry name" value="HRD1_E3_ubiq-ligases"/>
</dbReference>
<evidence type="ECO:0000259" key="12">
    <source>
        <dbReference type="PROSITE" id="PS50089"/>
    </source>
</evidence>
<evidence type="ECO:0000256" key="3">
    <source>
        <dbReference type="ARBA" id="ARBA00022679"/>
    </source>
</evidence>
<dbReference type="Pfam" id="PF25563">
    <property type="entry name" value="TPR_SYVN1_N"/>
    <property type="match status" value="1"/>
</dbReference>
<dbReference type="PROSITE" id="PS50089">
    <property type="entry name" value="ZF_RING_2"/>
    <property type="match status" value="1"/>
</dbReference>
<feature type="transmembrane region" description="Helical" evidence="11">
    <location>
        <begin position="102"/>
        <end position="123"/>
    </location>
</feature>